<dbReference type="EMBL" id="BK015513">
    <property type="protein sequence ID" value="DAE10556.1"/>
    <property type="molecule type" value="Genomic_DNA"/>
</dbReference>
<protein>
    <submittedName>
        <fullName evidence="1">Uncharacterized protein</fullName>
    </submittedName>
</protein>
<evidence type="ECO:0000313" key="1">
    <source>
        <dbReference type="EMBL" id="DAE10556.1"/>
    </source>
</evidence>
<name>A0A8S5PWA0_9CAUD</name>
<accession>A0A8S5PWA0</accession>
<reference evidence="1" key="1">
    <citation type="journal article" date="2021" name="Proc. Natl. Acad. Sci. U.S.A.">
        <title>A Catalog of Tens of Thousands of Viruses from Human Metagenomes Reveals Hidden Associations with Chronic Diseases.</title>
        <authorList>
            <person name="Tisza M.J."/>
            <person name="Buck C.B."/>
        </authorList>
    </citation>
    <scope>NUCLEOTIDE SEQUENCE</scope>
    <source>
        <strain evidence="1">CtJER10</strain>
    </source>
</reference>
<organism evidence="1">
    <name type="scientific">Siphoviridae sp. ctJER10</name>
    <dbReference type="NCBI Taxonomy" id="2825430"/>
    <lineage>
        <taxon>Viruses</taxon>
        <taxon>Duplodnaviria</taxon>
        <taxon>Heunggongvirae</taxon>
        <taxon>Uroviricota</taxon>
        <taxon>Caudoviricetes</taxon>
    </lineage>
</organism>
<sequence>MWLELLNKIKYTIEKAGFDGKVELGFLNPQNAGVDTLGMVMLGRGECTPIDDKVHNMLKQEFYVEVWTKEDSNEFGAAYAQISELESKIEKILIVFREACGVLNEEYCVLQKSGYQVVDIRCTNKTDDHDSMRPFIGTQYRLEARLYDLNNDTKGGIY</sequence>
<proteinExistence type="predicted"/>